<evidence type="ECO:0000256" key="2">
    <source>
        <dbReference type="ARBA" id="ARBA00009975"/>
    </source>
</evidence>
<feature type="binding site" evidence="7">
    <location>
        <position position="170"/>
    </location>
    <ligand>
        <name>NADP(+)</name>
        <dbReference type="ChEBI" id="CHEBI:58349"/>
    </ligand>
</feature>
<evidence type="ECO:0000256" key="4">
    <source>
        <dbReference type="ARBA" id="ARBA00022857"/>
    </source>
</evidence>
<feature type="domain" description="Glucose-6-phosphate dehydrogenase C-terminal" evidence="9">
    <location>
        <begin position="211"/>
        <end position="509"/>
    </location>
</feature>
<keyword evidence="4 7" id="KW-0521">NADP</keyword>
<dbReference type="InterPro" id="IPR019796">
    <property type="entry name" value="G6P_DH_AS"/>
</dbReference>
<evidence type="ECO:0000313" key="10">
    <source>
        <dbReference type="EMBL" id="MBF5059146.1"/>
    </source>
</evidence>
<gene>
    <name evidence="7" type="primary">zwf</name>
    <name evidence="10" type="ORF">NEPTK9_000654</name>
</gene>
<evidence type="ECO:0000256" key="3">
    <source>
        <dbReference type="ARBA" id="ARBA00022526"/>
    </source>
</evidence>
<dbReference type="PRINTS" id="PR00079">
    <property type="entry name" value="G6PDHDRGNASE"/>
</dbReference>
<dbReference type="GO" id="GO:0004345">
    <property type="term" value="F:glucose-6-phosphate dehydrogenase activity"/>
    <property type="evidence" value="ECO:0007669"/>
    <property type="project" value="UniProtKB-EC"/>
</dbReference>
<comment type="similarity">
    <text evidence="2 7">Belongs to the glucose-6-phosphate dehydrogenase family.</text>
</comment>
<dbReference type="HAMAP" id="MF_00966">
    <property type="entry name" value="G6PD"/>
    <property type="match status" value="1"/>
</dbReference>
<evidence type="ECO:0000259" key="8">
    <source>
        <dbReference type="Pfam" id="PF00479"/>
    </source>
</evidence>
<evidence type="ECO:0000256" key="7">
    <source>
        <dbReference type="HAMAP-Rule" id="MF_00966"/>
    </source>
</evidence>
<dbReference type="PANTHER" id="PTHR23429">
    <property type="entry name" value="GLUCOSE-6-PHOSPHATE 1-DEHYDROGENASE G6PD"/>
    <property type="match status" value="1"/>
</dbReference>
<dbReference type="PIRSF" id="PIRSF000110">
    <property type="entry name" value="G6PD"/>
    <property type="match status" value="1"/>
</dbReference>
<organism evidence="10 11">
    <name type="scientific">Candidatus Neptunichlamydia vexilliferae</name>
    <dbReference type="NCBI Taxonomy" id="1651774"/>
    <lineage>
        <taxon>Bacteria</taxon>
        <taxon>Pseudomonadati</taxon>
        <taxon>Chlamydiota</taxon>
        <taxon>Chlamydiia</taxon>
        <taxon>Parachlamydiales</taxon>
        <taxon>Simkaniaceae</taxon>
        <taxon>Candidatus Neptunichlamydia</taxon>
    </lineage>
</organism>
<dbReference type="Gene3D" id="3.40.50.720">
    <property type="entry name" value="NAD(P)-binding Rossmann-like Domain"/>
    <property type="match status" value="1"/>
</dbReference>
<feature type="binding site" evidence="7">
    <location>
        <position position="362"/>
    </location>
    <ligand>
        <name>substrate</name>
    </ligand>
</feature>
<evidence type="ECO:0000256" key="5">
    <source>
        <dbReference type="ARBA" id="ARBA00023002"/>
    </source>
</evidence>
<reference evidence="10 11" key="1">
    <citation type="submission" date="2020-01" db="EMBL/GenBank/DDBJ databases">
        <title>Draft genome sequence of Cand. Neptunochlamydia vexilliferae K9.</title>
        <authorList>
            <person name="Schulz F."/>
            <person name="Koestlbacher S."/>
            <person name="Wascher F."/>
            <person name="Pizzetti I."/>
            <person name="Horn M."/>
        </authorList>
    </citation>
    <scope>NUCLEOTIDE SEQUENCE [LARGE SCALE GENOMIC DNA]</scope>
    <source>
        <strain evidence="10 11">K9</strain>
    </source>
</reference>
<feature type="binding site" evidence="7">
    <location>
        <position position="204"/>
    </location>
    <ligand>
        <name>substrate</name>
    </ligand>
</feature>
<dbReference type="SUPFAM" id="SSF55347">
    <property type="entry name" value="Glyceraldehyde-3-phosphate dehydrogenase-like, C-terminal domain"/>
    <property type="match status" value="1"/>
</dbReference>
<comment type="caution">
    <text evidence="10">The sequence shown here is derived from an EMBL/GenBank/DDBJ whole genome shotgun (WGS) entry which is preliminary data.</text>
</comment>
<feature type="binding site" evidence="7">
    <location>
        <position position="61"/>
    </location>
    <ligand>
        <name>NADP(+)</name>
        <dbReference type="ChEBI" id="CHEBI:58349"/>
    </ligand>
</feature>
<feature type="active site" description="Proton acceptor" evidence="7">
    <location>
        <position position="262"/>
    </location>
</feature>
<feature type="binding site" evidence="7">
    <location>
        <position position="200"/>
    </location>
    <ligand>
        <name>substrate</name>
    </ligand>
</feature>
<comment type="pathway">
    <text evidence="1 7">Carbohydrate degradation; pentose phosphate pathway; D-ribulose 5-phosphate from D-glucose 6-phosphate (oxidative stage): step 1/3.</text>
</comment>
<evidence type="ECO:0000313" key="11">
    <source>
        <dbReference type="Proteomes" id="UP001194714"/>
    </source>
</evidence>
<dbReference type="Pfam" id="PF00479">
    <property type="entry name" value="G6PD_N"/>
    <property type="match status" value="1"/>
</dbReference>
<evidence type="ECO:0000256" key="1">
    <source>
        <dbReference type="ARBA" id="ARBA00004937"/>
    </source>
</evidence>
<dbReference type="Proteomes" id="UP001194714">
    <property type="component" value="Unassembled WGS sequence"/>
</dbReference>
<dbReference type="RefSeq" id="WP_194847444.1">
    <property type="nucleotide sequence ID" value="NZ_JAAEJV010000012.1"/>
</dbReference>
<dbReference type="SUPFAM" id="SSF51735">
    <property type="entry name" value="NAD(P)-binding Rossmann-fold domains"/>
    <property type="match status" value="1"/>
</dbReference>
<evidence type="ECO:0000256" key="6">
    <source>
        <dbReference type="ARBA" id="ARBA00023277"/>
    </source>
</evidence>
<keyword evidence="6 7" id="KW-0119">Carbohydrate metabolism</keyword>
<evidence type="ECO:0000259" key="9">
    <source>
        <dbReference type="Pfam" id="PF02781"/>
    </source>
</evidence>
<comment type="catalytic activity">
    <reaction evidence="7">
        <text>D-glucose 6-phosphate + NADP(+) = 6-phospho-D-glucono-1,5-lactone + NADPH + H(+)</text>
        <dbReference type="Rhea" id="RHEA:15841"/>
        <dbReference type="ChEBI" id="CHEBI:15378"/>
        <dbReference type="ChEBI" id="CHEBI:57783"/>
        <dbReference type="ChEBI" id="CHEBI:57955"/>
        <dbReference type="ChEBI" id="CHEBI:58349"/>
        <dbReference type="ChEBI" id="CHEBI:61548"/>
        <dbReference type="EC" id="1.1.1.49"/>
    </reaction>
</comment>
<feature type="binding site" evidence="7">
    <location>
        <position position="257"/>
    </location>
    <ligand>
        <name>substrate</name>
    </ligand>
</feature>
<sequence>MDKNVHPFEEPGQTSRSLDPCIVVIFGATGDLTARKLMPALYNLKREGQLPTHFACCGFARREKSDEVFREEMKKAVSEHSRIKPLDESVWDAFQSELFYHQSEFDDDAGYERFAKHLADLDAQMGTGGNRIFYLSTQPSYFTTIIEKLKQHKLLYEHGGERWSRVIIEKPFGHDLNSAKELQKDLMDHLSEEQLYRIDHYLGKETAQNLLAFRFGNSIFENLWNHRYIDHVQFTVAEDIGIGTRGRFYEESGLMRDIMQNHMMQLFSLLAMEPPVNLSAGAIHDEKVKVLEALRPFTQEDFEKSAVRGQYGKGFVGGDEVKGYREENNVDPNSPIETYGAIRFFIDNWRWDGVPFYLRGAKRLPRRTTEIAVTFKHPPGVLFHEHGQHNDPNVLTIRIQPNEGISLKINCKVPGPSSPIQPVKMDFRYGAFFGLAPPDAYERLICDCIAGDSTLFARIDEVFHSWQFFTPLLDYWANTPPKDFPNYAAGSWGPEAADEMLARDGRKWRLI</sequence>
<feature type="binding site" evidence="7">
    <location>
        <position position="238"/>
    </location>
    <ligand>
        <name>substrate</name>
    </ligand>
</feature>
<dbReference type="Gene3D" id="3.30.360.10">
    <property type="entry name" value="Dihydrodipicolinate Reductase, domain 2"/>
    <property type="match status" value="1"/>
</dbReference>
<comment type="caution">
    <text evidence="7">Lacks conserved residue(s) required for the propagation of feature annotation.</text>
</comment>
<proteinExistence type="inferred from homology"/>
<dbReference type="InterPro" id="IPR001282">
    <property type="entry name" value="G6P_DH"/>
</dbReference>
<dbReference type="InterPro" id="IPR036291">
    <property type="entry name" value="NAD(P)-bd_dom_sf"/>
</dbReference>
<dbReference type="EMBL" id="JAAEJV010000012">
    <property type="protein sequence ID" value="MBF5059146.1"/>
    <property type="molecule type" value="Genomic_DNA"/>
</dbReference>
<dbReference type="PANTHER" id="PTHR23429:SF0">
    <property type="entry name" value="GLUCOSE-6-PHOSPHATE 1-DEHYDROGENASE"/>
    <property type="match status" value="1"/>
</dbReference>
<name>A0ABS0AYD1_9BACT</name>
<feature type="binding site" evidence="7">
    <location>
        <begin position="104"/>
        <end position="105"/>
    </location>
    <ligand>
        <name>NADP(+)</name>
        <dbReference type="ChEBI" id="CHEBI:58349"/>
    </ligand>
</feature>
<dbReference type="InterPro" id="IPR022674">
    <property type="entry name" value="G6P_DH_NAD-bd"/>
</dbReference>
<keyword evidence="5 7" id="KW-0560">Oxidoreductase</keyword>
<keyword evidence="11" id="KW-1185">Reference proteome</keyword>
<protein>
    <recommendedName>
        <fullName evidence="7">Glucose-6-phosphate 1-dehydrogenase</fullName>
        <shortName evidence="7">G6PD</shortName>
        <ecNumber evidence="7">1.1.1.49</ecNumber>
    </recommendedName>
</protein>
<feature type="domain" description="Glucose-6-phosphate dehydrogenase NAD-binding" evidence="8">
    <location>
        <begin position="24"/>
        <end position="209"/>
    </location>
</feature>
<keyword evidence="3 7" id="KW-0313">Glucose metabolism</keyword>
<dbReference type="PROSITE" id="PS00069">
    <property type="entry name" value="G6P_DEHYDROGENASE"/>
    <property type="match status" value="1"/>
</dbReference>
<dbReference type="InterPro" id="IPR022675">
    <property type="entry name" value="G6P_DH_C"/>
</dbReference>
<dbReference type="NCBIfam" id="TIGR00871">
    <property type="entry name" value="zwf"/>
    <property type="match status" value="1"/>
</dbReference>
<dbReference type="EC" id="1.1.1.49" evidence="7"/>
<comment type="function">
    <text evidence="7">Catalyzes the oxidation of glucose 6-phosphate to 6-phosphogluconolactone.</text>
</comment>
<dbReference type="Pfam" id="PF02781">
    <property type="entry name" value="G6PD_C"/>
    <property type="match status" value="1"/>
</dbReference>
<accession>A0ABS0AYD1</accession>